<dbReference type="AlphaFoldDB" id="A0AAE1SWM5"/>
<organism evidence="1 2">
    <name type="scientific">Anisodus tanguticus</name>
    <dbReference type="NCBI Taxonomy" id="243964"/>
    <lineage>
        <taxon>Eukaryota</taxon>
        <taxon>Viridiplantae</taxon>
        <taxon>Streptophyta</taxon>
        <taxon>Embryophyta</taxon>
        <taxon>Tracheophyta</taxon>
        <taxon>Spermatophyta</taxon>
        <taxon>Magnoliopsida</taxon>
        <taxon>eudicotyledons</taxon>
        <taxon>Gunneridae</taxon>
        <taxon>Pentapetalae</taxon>
        <taxon>asterids</taxon>
        <taxon>lamiids</taxon>
        <taxon>Solanales</taxon>
        <taxon>Solanaceae</taxon>
        <taxon>Solanoideae</taxon>
        <taxon>Hyoscyameae</taxon>
        <taxon>Anisodus</taxon>
    </lineage>
</organism>
<dbReference type="Proteomes" id="UP001291623">
    <property type="component" value="Unassembled WGS sequence"/>
</dbReference>
<evidence type="ECO:0000313" key="2">
    <source>
        <dbReference type="Proteomes" id="UP001291623"/>
    </source>
</evidence>
<evidence type="ECO:0000313" key="1">
    <source>
        <dbReference type="EMBL" id="KAK4378194.1"/>
    </source>
</evidence>
<reference evidence="1" key="1">
    <citation type="submission" date="2023-12" db="EMBL/GenBank/DDBJ databases">
        <title>Genome assembly of Anisodus tanguticus.</title>
        <authorList>
            <person name="Wang Y.-J."/>
        </authorList>
    </citation>
    <scope>NUCLEOTIDE SEQUENCE</scope>
    <source>
        <strain evidence="1">KB-2021</strain>
        <tissue evidence="1">Leaf</tissue>
    </source>
</reference>
<protein>
    <submittedName>
        <fullName evidence="1">Uncharacterized protein</fullName>
    </submittedName>
</protein>
<accession>A0AAE1SWM5</accession>
<dbReference type="EMBL" id="JAVYJV010000001">
    <property type="protein sequence ID" value="KAK4378194.1"/>
    <property type="molecule type" value="Genomic_DNA"/>
</dbReference>
<gene>
    <name evidence="1" type="ORF">RND71_000056</name>
</gene>
<name>A0AAE1SWM5_9SOLA</name>
<comment type="caution">
    <text evidence="1">The sequence shown here is derived from an EMBL/GenBank/DDBJ whole genome shotgun (WGS) entry which is preliminary data.</text>
</comment>
<proteinExistence type="predicted"/>
<keyword evidence="2" id="KW-1185">Reference proteome</keyword>
<sequence length="126" mass="14381">MRFVTPSLSSPLLFSASLQKMRVLPDVYDRFGEEALNVSSSHPPPWLNLPSLSSANIKCVSSYYDSKASVFLFPLNFTQNRWKLVLPHRLQDWNPGGFPPIKGSPHFSSKQCLEYLIFLKKIKHKS</sequence>